<evidence type="ECO:0000313" key="3">
    <source>
        <dbReference type="Proteomes" id="UP000075377"/>
    </source>
</evidence>
<evidence type="ECO:0000256" key="1">
    <source>
        <dbReference type="SAM" id="MobiDB-lite"/>
    </source>
</evidence>
<reference evidence="2 3" key="1">
    <citation type="submission" date="2015-06" db="EMBL/GenBank/DDBJ databases">
        <title>Improved classification and identification of acetic acid bacteria using matrix-assisted laser desorption/ionization time-of-flight mass spectrometry; Gluconobacter nephelii and Gluconobacter uchimurae are later heterotypic synonyms of Gluconobacter japonicus and Gluconobacter oxydans, respectively.</title>
        <authorList>
            <person name="Li L."/>
            <person name="Cleenwerck I."/>
            <person name="De Vuyst L."/>
            <person name="Vandamme P."/>
        </authorList>
    </citation>
    <scope>NUCLEOTIDE SEQUENCE [LARGE SCALE GENOMIC DNA]</scope>
    <source>
        <strain evidence="2 3">LMG 1699</strain>
    </source>
</reference>
<dbReference type="Proteomes" id="UP000075377">
    <property type="component" value="Unassembled WGS sequence"/>
</dbReference>
<protein>
    <submittedName>
        <fullName evidence="2">Uncharacterized protein</fullName>
    </submittedName>
</protein>
<gene>
    <name evidence="2" type="ORF">AD951_00945</name>
</gene>
<feature type="region of interest" description="Disordered" evidence="1">
    <location>
        <begin position="131"/>
        <end position="159"/>
    </location>
</feature>
<dbReference type="RefSeq" id="WP_197461260.1">
    <property type="nucleotide sequence ID" value="NZ_LHZX01000132.1"/>
</dbReference>
<dbReference type="AlphaFoldDB" id="A0A149UZX7"/>
<feature type="compositionally biased region" description="Polar residues" evidence="1">
    <location>
        <begin position="134"/>
        <end position="151"/>
    </location>
</feature>
<accession>A0A149UZX7</accession>
<proteinExistence type="predicted"/>
<dbReference type="EMBL" id="LHZX01000132">
    <property type="protein sequence ID" value="KXV73425.1"/>
    <property type="molecule type" value="Genomic_DNA"/>
</dbReference>
<sequence>MDAKLDFDATKLFEALKYQIHVAIDYCHTLEKTDVLWIEAFGDVTVQGRDQIEVKEYKDNLTDGHENFWKTLNNWLKIEFNHEEYKNLIILTTQSYGKRASLKDWEQLNAEQRLNLLDNIYKKTEESFKKRNESLGSNNDGKNLLTTNSGENTHKENKPSEILKLQRKILAPDVRESLLKAIPKIKIITEQPDLQGLVTEYKKHYLRGIQPNRKDQFLDDLCGFMASTDKITKGWKITAAEFDKKYQELTARYLICTVKFPHLDSDLLVSDR</sequence>
<feature type="non-terminal residue" evidence="2">
    <location>
        <position position="272"/>
    </location>
</feature>
<evidence type="ECO:0000313" key="2">
    <source>
        <dbReference type="EMBL" id="KXV73425.1"/>
    </source>
</evidence>
<name>A0A149UZX7_9PROT</name>
<organism evidence="2 3">
    <name type="scientific">Acetobacter malorum</name>
    <dbReference type="NCBI Taxonomy" id="178901"/>
    <lineage>
        <taxon>Bacteria</taxon>
        <taxon>Pseudomonadati</taxon>
        <taxon>Pseudomonadota</taxon>
        <taxon>Alphaproteobacteria</taxon>
        <taxon>Acetobacterales</taxon>
        <taxon>Acetobacteraceae</taxon>
        <taxon>Acetobacter</taxon>
    </lineage>
</organism>
<comment type="caution">
    <text evidence="2">The sequence shown here is derived from an EMBL/GenBank/DDBJ whole genome shotgun (WGS) entry which is preliminary data.</text>
</comment>